<dbReference type="EMBL" id="BNAD01000016">
    <property type="protein sequence ID" value="GHE19017.1"/>
    <property type="molecule type" value="Genomic_DNA"/>
</dbReference>
<protein>
    <recommendedName>
        <fullName evidence="6">OmpR/PhoB-type domain-containing protein</fullName>
    </recommendedName>
</protein>
<dbReference type="InterPro" id="IPR005158">
    <property type="entry name" value="BTAD"/>
</dbReference>
<feature type="domain" description="OmpR/PhoB-type" evidence="6">
    <location>
        <begin position="1"/>
        <end position="102"/>
    </location>
</feature>
<dbReference type="SMART" id="SM01043">
    <property type="entry name" value="BTAD"/>
    <property type="match status" value="1"/>
</dbReference>
<evidence type="ECO:0000256" key="2">
    <source>
        <dbReference type="ARBA" id="ARBA00023015"/>
    </source>
</evidence>
<sequence>MRPYHLPMRFSVLGPLAVHGPRGSVDVVGAKERNLLAHLVAAGGRVVTVDELAASLWADRPPRAPGKALQTYVLRLRNALEPDRRGVPTIVVTEGAGYRLAVSEHEVDAGRFAHLAGVGRAALDADRPDEAAEVLREALDLWRGPAYAGFEETGFGRAERQRLDEIRVSAREDRWAAEVDLGRSAAAIPELEQLVSEHPWRERAWGVLVLALFRAGRQGEALGAVERARIRLAEDLGVDPGPELRDLHARVLAQDPILVRLPDPAALRTVGEADDTPTHHRSATPSRAESLAVVREEVGSVAAAGDALRGGRSALVEGIVALQTGAVPASIPSDVCPWRGLETYDVEDRPWFAGRERLVAELLACLSSERLLAVVGASGSGKSSLVRAGMLAALAEDALPGSAAWTTLVMRPGASPMRELAAVALGAAQAAPSLGDLLLRLAEQGGPDDVRRTVLVVDQLEEVWTACDDDRERESFLDALAGIAHETDARVVLVVRGDYFPRLADHAALAMLVRDATLLVGAPSPAEVRRMVEVPARAAGLSLDTGLAETLTDDAGQEPGLLPLLSTSLLQMWERRRDHRLTYADYVAIGGLAGAVAHLAEDAYGTLPEDDRATARVVLLRLAGRSGTGEVVRRRVPLAELEGLPGNTGDVVAVLAGARLLTLAGDFVEVAHESLFREWPRLARWLADDVSTRTIQQRLAVAAGQWDEQGRDPGLLWRGAGLQSAIDVTAAYPDETTAIEREFLARAEAAVDEERRAAELRAMQRERQNRSLRLLLTVAVVLLVTAVVAGVLAALSREEAAQARDRQAAAAVAADARRLAAASLNEEQLDLALLQAVEAVRTEPGPETHGALLSLLARTPDLLHQRRAETPFLRADASHDGRVVAVAEYDPRVIGVGGDTGEELWTREVPNAGHVLTLQGSRRGFLVTYWDDAGGTGVELWDDRTGRTEWSLAPSDVDRVVGPGEPDLLEAVWLADDRVLVLTPTHLVTVSPRGRVRRVHELAPGPYPGLLRAWPDGRVSYEAPLDVGHVIDLDRPGRVRTLDFSVPSVSPDGGLVLTADRSQPDRVRLRLRDSRTFEPRGEEITVTSFDDGVDWAPDGRTFVIGAGEAVQVRDRRGRLQRELTGAHSGAVMAPVVAGEDRRVLWSAGRDGLLSAWTLRDTGGLLSSIDLGASPFSGQASLDGSRAVALDYVEDDLNQAYILDPTSGAASDPLPMPAECQCQPWAVAMAGDGSVVVGALHEVESRRLVEDRGRVAVWDPGSGELLRTIATPWAPVGVGVTPDGSRAVVNGLGGVAVVDLRAGAMLDRPLALEPLDGPEGVTRVSADGRTAAVSRNGDLLLLDVGTANELVSRPLASRSATAQRATALGWVAGDLVVGGLDGRLLFLDGATLAPVAAPREVSAGFVIDVVEVGEVAASLGTDGDVRLWDPGTWSPIGLPVTEENVPGFLSGSDGELRAWFEGGSLGTAGRARDLALDPDGWVARACVRAGRQLTADEWDVIHPDREWRETCPGA</sequence>
<dbReference type="PANTHER" id="PTHR35807:SF1">
    <property type="entry name" value="TRANSCRIPTIONAL REGULATOR REDD"/>
    <property type="match status" value="1"/>
</dbReference>
<evidence type="ECO:0000313" key="8">
    <source>
        <dbReference type="Proteomes" id="UP000597341"/>
    </source>
</evidence>
<dbReference type="Gene3D" id="1.10.10.10">
    <property type="entry name" value="Winged helix-like DNA-binding domain superfamily/Winged helix DNA-binding domain"/>
    <property type="match status" value="1"/>
</dbReference>
<dbReference type="InterPro" id="IPR016032">
    <property type="entry name" value="Sig_transdc_resp-reg_C-effctor"/>
</dbReference>
<name>A0ABQ3HMV3_9ACTN</name>
<evidence type="ECO:0000256" key="4">
    <source>
        <dbReference type="ARBA" id="ARBA00023163"/>
    </source>
</evidence>
<evidence type="ECO:0000256" key="5">
    <source>
        <dbReference type="PROSITE-ProRule" id="PRU01091"/>
    </source>
</evidence>
<dbReference type="InterPro" id="IPR049052">
    <property type="entry name" value="nSTAND1"/>
</dbReference>
<comment type="similarity">
    <text evidence="1">Belongs to the AfsR/DnrI/RedD regulatory family.</text>
</comment>
<keyword evidence="4" id="KW-0804">Transcription</keyword>
<dbReference type="SUPFAM" id="SSF52540">
    <property type="entry name" value="P-loop containing nucleoside triphosphate hydrolases"/>
    <property type="match status" value="1"/>
</dbReference>
<dbReference type="Pfam" id="PF20703">
    <property type="entry name" value="nSTAND1"/>
    <property type="match status" value="1"/>
</dbReference>
<dbReference type="SUPFAM" id="SSF50969">
    <property type="entry name" value="YVTN repeat-like/Quinoprotein amine dehydrogenase"/>
    <property type="match status" value="2"/>
</dbReference>
<organism evidence="7 8">
    <name type="scientific">Nocardioides flavus</name>
    <name type="common">ex Wang et al. 2016</name>
    <dbReference type="NCBI Taxonomy" id="2058780"/>
    <lineage>
        <taxon>Bacteria</taxon>
        <taxon>Bacillati</taxon>
        <taxon>Actinomycetota</taxon>
        <taxon>Actinomycetes</taxon>
        <taxon>Propionibacteriales</taxon>
        <taxon>Nocardioidaceae</taxon>
        <taxon>Nocardioides</taxon>
    </lineage>
</organism>
<dbReference type="SUPFAM" id="SSF69322">
    <property type="entry name" value="Tricorn protease domain 2"/>
    <property type="match status" value="1"/>
</dbReference>
<dbReference type="SUPFAM" id="SSF46894">
    <property type="entry name" value="C-terminal effector domain of the bipartite response regulators"/>
    <property type="match status" value="1"/>
</dbReference>
<dbReference type="PANTHER" id="PTHR35807">
    <property type="entry name" value="TRANSCRIPTIONAL REGULATOR REDD-RELATED"/>
    <property type="match status" value="1"/>
</dbReference>
<dbReference type="InterPro" id="IPR015943">
    <property type="entry name" value="WD40/YVTN_repeat-like_dom_sf"/>
</dbReference>
<keyword evidence="3 5" id="KW-0238">DNA-binding</keyword>
<comment type="caution">
    <text evidence="7">The sequence shown here is derived from an EMBL/GenBank/DDBJ whole genome shotgun (WGS) entry which is preliminary data.</text>
</comment>
<dbReference type="Proteomes" id="UP000597341">
    <property type="component" value="Unassembled WGS sequence"/>
</dbReference>
<keyword evidence="8" id="KW-1185">Reference proteome</keyword>
<dbReference type="SMART" id="SM00862">
    <property type="entry name" value="Trans_reg_C"/>
    <property type="match status" value="1"/>
</dbReference>
<dbReference type="Gene3D" id="1.25.40.10">
    <property type="entry name" value="Tetratricopeptide repeat domain"/>
    <property type="match status" value="1"/>
</dbReference>
<accession>A0ABQ3HMV3</accession>
<proteinExistence type="inferred from homology"/>
<feature type="DNA-binding region" description="OmpR/PhoB-type" evidence="5">
    <location>
        <begin position="1"/>
        <end position="102"/>
    </location>
</feature>
<dbReference type="Pfam" id="PF00486">
    <property type="entry name" value="Trans_reg_C"/>
    <property type="match status" value="1"/>
</dbReference>
<dbReference type="Gene3D" id="2.130.10.10">
    <property type="entry name" value="YVTN repeat-like/Quinoprotein amine dehydrogenase"/>
    <property type="match status" value="3"/>
</dbReference>
<reference evidence="8" key="1">
    <citation type="journal article" date="2019" name="Int. J. Syst. Evol. Microbiol.">
        <title>The Global Catalogue of Microorganisms (GCM) 10K type strain sequencing project: providing services to taxonomists for standard genome sequencing and annotation.</title>
        <authorList>
            <consortium name="The Broad Institute Genomics Platform"/>
            <consortium name="The Broad Institute Genome Sequencing Center for Infectious Disease"/>
            <person name="Wu L."/>
            <person name="Ma J."/>
        </authorList>
    </citation>
    <scope>NUCLEOTIDE SEQUENCE [LARGE SCALE GENOMIC DNA]</scope>
    <source>
        <strain evidence="8">CGMCC 1.12791</strain>
    </source>
</reference>
<dbReference type="SUPFAM" id="SSF48452">
    <property type="entry name" value="TPR-like"/>
    <property type="match status" value="1"/>
</dbReference>
<dbReference type="InterPro" id="IPR027417">
    <property type="entry name" value="P-loop_NTPase"/>
</dbReference>
<evidence type="ECO:0000259" key="6">
    <source>
        <dbReference type="PROSITE" id="PS51755"/>
    </source>
</evidence>
<gene>
    <name evidence="7" type="ORF">GCM10011376_36270</name>
</gene>
<keyword evidence="2" id="KW-0805">Transcription regulation</keyword>
<dbReference type="InterPro" id="IPR001867">
    <property type="entry name" value="OmpR/PhoB-type_DNA-bd"/>
</dbReference>
<dbReference type="CDD" id="cd15831">
    <property type="entry name" value="BTAD"/>
    <property type="match status" value="1"/>
</dbReference>
<evidence type="ECO:0000256" key="1">
    <source>
        <dbReference type="ARBA" id="ARBA00005820"/>
    </source>
</evidence>
<dbReference type="InterPro" id="IPR036388">
    <property type="entry name" value="WH-like_DNA-bd_sf"/>
</dbReference>
<dbReference type="Pfam" id="PF03704">
    <property type="entry name" value="BTAD"/>
    <property type="match status" value="1"/>
</dbReference>
<dbReference type="InterPro" id="IPR011044">
    <property type="entry name" value="Quino_amine_DH_bsu"/>
</dbReference>
<evidence type="ECO:0000256" key="3">
    <source>
        <dbReference type="ARBA" id="ARBA00023125"/>
    </source>
</evidence>
<dbReference type="PROSITE" id="PS51755">
    <property type="entry name" value="OMPR_PHOB"/>
    <property type="match status" value="1"/>
</dbReference>
<evidence type="ECO:0000313" key="7">
    <source>
        <dbReference type="EMBL" id="GHE19017.1"/>
    </source>
</evidence>
<dbReference type="InterPro" id="IPR011990">
    <property type="entry name" value="TPR-like_helical_dom_sf"/>
</dbReference>
<dbReference type="InterPro" id="IPR051677">
    <property type="entry name" value="AfsR-DnrI-RedD_regulator"/>
</dbReference>